<keyword evidence="11" id="KW-1185">Reference proteome</keyword>
<dbReference type="InterPro" id="IPR007197">
    <property type="entry name" value="rSAM"/>
</dbReference>
<dbReference type="SMART" id="SM00382">
    <property type="entry name" value="AAA"/>
    <property type="match status" value="1"/>
</dbReference>
<evidence type="ECO:0000256" key="6">
    <source>
        <dbReference type="ARBA" id="ARBA00022840"/>
    </source>
</evidence>
<organism evidence="10 11">
    <name type="scientific">Eubacterium ruminantium</name>
    <dbReference type="NCBI Taxonomy" id="42322"/>
    <lineage>
        <taxon>Bacteria</taxon>
        <taxon>Bacillati</taxon>
        <taxon>Bacillota</taxon>
        <taxon>Clostridia</taxon>
        <taxon>Eubacteriales</taxon>
        <taxon>Eubacteriaceae</taxon>
        <taxon>Eubacterium</taxon>
    </lineage>
</organism>
<dbReference type="GO" id="GO:0005524">
    <property type="term" value="F:ATP binding"/>
    <property type="evidence" value="ECO:0007669"/>
    <property type="project" value="UniProtKB-KW"/>
</dbReference>
<evidence type="ECO:0000313" key="10">
    <source>
        <dbReference type="EMBL" id="SJZ50028.1"/>
    </source>
</evidence>
<evidence type="ECO:0000256" key="2">
    <source>
        <dbReference type="ARBA" id="ARBA00022448"/>
    </source>
</evidence>
<sequence length="611" mass="70163">MKYYKKLFGLGGLHNIFEIKGMFDSPPYFENIFIEASDQCGHSCSFCSMDKVEGGCKSCVKWEKNNKKTSEDILLKSIERLMDIPAKKVTILGGDPLMNWGYVTAVVKRIREKQAELPITMHMVNINLSEKIREYIKKNRIDIKAVLTDEKDASLFDSMVKVLKEDEINVKAVLVGEHKDLCKMKELLDIPDDEPEEVEVIDFIRPLHTALKYEERKKLDVDETFVDRKGNRCTYKKVAVSLSGKVSLCPAERKEILNVNQRNIEEIFYDGYIDNLWSQSRNGIKGCDECSLKWLCDDCICAIHNADALGLGGFYFCGKSISKIIELKDVEKSYKNKKVLNKVTFTVNAGDIFAFVGPNGVGKTTTIKAVTDLISIDSGEIYKKPGSRIGLIMEQNCLYPFLTARENMEYHLRLFGLNREEIIDKYLDIVGLIDEKDIQVNKFSKGMKRRLVIARALAVDPDILIMDEPLDGLDINSQLIIIRLLKEWVKQEARCIIYTSHDMVEIEALCNRIAFIRDGRIVLMGLIDEIAKKEIEYLRIVPGDNIRMVIDLVKTSGNIYEQRNDEIWVRYDKDKTGQMTELLYDKNIRVKEFNYIYRSLASIYKGLNEDE</sequence>
<dbReference type="Proteomes" id="UP000189857">
    <property type="component" value="Unassembled WGS sequence"/>
</dbReference>
<keyword evidence="4" id="KW-0479">Metal-binding</keyword>
<dbReference type="InterPro" id="IPR017871">
    <property type="entry name" value="ABC_transporter-like_CS"/>
</dbReference>
<dbReference type="Gene3D" id="3.40.50.300">
    <property type="entry name" value="P-loop containing nucleotide triphosphate hydrolases"/>
    <property type="match status" value="1"/>
</dbReference>
<dbReference type="CDD" id="cd03230">
    <property type="entry name" value="ABC_DR_subfamily_A"/>
    <property type="match status" value="1"/>
</dbReference>
<keyword evidence="7" id="KW-0408">Iron</keyword>
<evidence type="ECO:0000256" key="7">
    <source>
        <dbReference type="ARBA" id="ARBA00023004"/>
    </source>
</evidence>
<keyword evidence="6" id="KW-0067">ATP-binding</keyword>
<evidence type="ECO:0000256" key="1">
    <source>
        <dbReference type="ARBA" id="ARBA00005417"/>
    </source>
</evidence>
<dbReference type="InterPro" id="IPR050763">
    <property type="entry name" value="ABC_transporter_ATP-binding"/>
</dbReference>
<dbReference type="Pfam" id="PF00005">
    <property type="entry name" value="ABC_tran"/>
    <property type="match status" value="1"/>
</dbReference>
<reference evidence="10 11" key="1">
    <citation type="submission" date="2017-02" db="EMBL/GenBank/DDBJ databases">
        <authorList>
            <person name="Peterson S.W."/>
        </authorList>
    </citation>
    <scope>NUCLEOTIDE SEQUENCE [LARGE SCALE GENOMIC DNA]</scope>
    <source>
        <strain evidence="10 11">ATCC 17233</strain>
    </source>
</reference>
<dbReference type="InterPro" id="IPR058240">
    <property type="entry name" value="rSAM_sf"/>
</dbReference>
<evidence type="ECO:0000256" key="4">
    <source>
        <dbReference type="ARBA" id="ARBA00022723"/>
    </source>
</evidence>
<protein>
    <submittedName>
        <fullName evidence="10">ABC-type multidrug transport system, ATPase component</fullName>
    </submittedName>
</protein>
<dbReference type="InterPro" id="IPR027417">
    <property type="entry name" value="P-loop_NTPase"/>
</dbReference>
<dbReference type="AlphaFoldDB" id="A0A1T4L5X9"/>
<dbReference type="PROSITE" id="PS00211">
    <property type="entry name" value="ABC_TRANSPORTER_1"/>
    <property type="match status" value="1"/>
</dbReference>
<dbReference type="Pfam" id="PF04055">
    <property type="entry name" value="Radical_SAM"/>
    <property type="match status" value="1"/>
</dbReference>
<dbReference type="PANTHER" id="PTHR42711">
    <property type="entry name" value="ABC TRANSPORTER ATP-BINDING PROTEIN"/>
    <property type="match status" value="1"/>
</dbReference>
<dbReference type="GO" id="GO:0046872">
    <property type="term" value="F:metal ion binding"/>
    <property type="evidence" value="ECO:0007669"/>
    <property type="project" value="UniProtKB-KW"/>
</dbReference>
<gene>
    <name evidence="10" type="ORF">SAMN02745110_00683</name>
</gene>
<dbReference type="InterPro" id="IPR003439">
    <property type="entry name" value="ABC_transporter-like_ATP-bd"/>
</dbReference>
<dbReference type="InterPro" id="IPR013785">
    <property type="entry name" value="Aldolase_TIM"/>
</dbReference>
<dbReference type="InterPro" id="IPR003593">
    <property type="entry name" value="AAA+_ATPase"/>
</dbReference>
<dbReference type="PROSITE" id="PS50893">
    <property type="entry name" value="ABC_TRANSPORTER_2"/>
    <property type="match status" value="1"/>
</dbReference>
<proteinExistence type="inferred from homology"/>
<comment type="similarity">
    <text evidence="1">Belongs to the ABC transporter superfamily.</text>
</comment>
<keyword evidence="5" id="KW-0547">Nucleotide-binding</keyword>
<evidence type="ECO:0000259" key="9">
    <source>
        <dbReference type="PROSITE" id="PS50893"/>
    </source>
</evidence>
<evidence type="ECO:0000256" key="5">
    <source>
        <dbReference type="ARBA" id="ARBA00022741"/>
    </source>
</evidence>
<dbReference type="SUPFAM" id="SSF52540">
    <property type="entry name" value="P-loop containing nucleoside triphosphate hydrolases"/>
    <property type="match status" value="1"/>
</dbReference>
<dbReference type="RefSeq" id="WP_143000645.1">
    <property type="nucleotide sequence ID" value="NZ_FNHR01000006.1"/>
</dbReference>
<keyword evidence="3" id="KW-0949">S-adenosyl-L-methionine</keyword>
<feature type="domain" description="ABC transporter" evidence="9">
    <location>
        <begin position="325"/>
        <end position="543"/>
    </location>
</feature>
<dbReference type="SUPFAM" id="SSF102114">
    <property type="entry name" value="Radical SAM enzymes"/>
    <property type="match status" value="1"/>
</dbReference>
<dbReference type="Gene3D" id="3.20.20.70">
    <property type="entry name" value="Aldolase class I"/>
    <property type="match status" value="1"/>
</dbReference>
<dbReference type="GO" id="GO:0051536">
    <property type="term" value="F:iron-sulfur cluster binding"/>
    <property type="evidence" value="ECO:0007669"/>
    <property type="project" value="UniProtKB-KW"/>
</dbReference>
<name>A0A1T4L5X9_9FIRM</name>
<evidence type="ECO:0000256" key="3">
    <source>
        <dbReference type="ARBA" id="ARBA00022691"/>
    </source>
</evidence>
<dbReference type="EMBL" id="FUXA01000005">
    <property type="protein sequence ID" value="SJZ50028.1"/>
    <property type="molecule type" value="Genomic_DNA"/>
</dbReference>
<keyword evidence="2" id="KW-0813">Transport</keyword>
<evidence type="ECO:0000256" key="8">
    <source>
        <dbReference type="ARBA" id="ARBA00023014"/>
    </source>
</evidence>
<keyword evidence="8" id="KW-0411">Iron-sulfur</keyword>
<dbReference type="PANTHER" id="PTHR42711:SF5">
    <property type="entry name" value="ABC TRANSPORTER ATP-BINDING PROTEIN NATA"/>
    <property type="match status" value="1"/>
</dbReference>
<dbReference type="SFLD" id="SFLDS00029">
    <property type="entry name" value="Radical_SAM"/>
    <property type="match status" value="1"/>
</dbReference>
<evidence type="ECO:0000313" key="11">
    <source>
        <dbReference type="Proteomes" id="UP000189857"/>
    </source>
</evidence>
<dbReference type="GO" id="GO:0016887">
    <property type="term" value="F:ATP hydrolysis activity"/>
    <property type="evidence" value="ECO:0007669"/>
    <property type="project" value="InterPro"/>
</dbReference>
<accession>A0A1T4L5X9</accession>